<gene>
    <name evidence="1" type="ORF">BJ085DRAFT_17577</name>
</gene>
<organism evidence="1 2">
    <name type="scientific">Dimargaris cristalligena</name>
    <dbReference type="NCBI Taxonomy" id="215637"/>
    <lineage>
        <taxon>Eukaryota</taxon>
        <taxon>Fungi</taxon>
        <taxon>Fungi incertae sedis</taxon>
        <taxon>Zoopagomycota</taxon>
        <taxon>Kickxellomycotina</taxon>
        <taxon>Dimargaritomycetes</taxon>
        <taxon>Dimargaritales</taxon>
        <taxon>Dimargaritaceae</taxon>
        <taxon>Dimargaris</taxon>
    </lineage>
</organism>
<dbReference type="STRING" id="215637.A0A4P9ZL48"/>
<dbReference type="SUPFAM" id="SSF56672">
    <property type="entry name" value="DNA/RNA polymerases"/>
    <property type="match status" value="1"/>
</dbReference>
<keyword evidence="2" id="KW-1185">Reference proteome</keyword>
<sequence length="164" mass="18880">MVNAARFKPVHKKIRPVAAPIPDEFKQEYPITGRDVFDEVDINGDPELQLTDENVKTLVIGDGELTPKEIRYFLGRLREVDQVFAFTKQHLGMIKPEFVPPIRVATVPHTPWNYKPFAVPRAMHDKVVQMLRDRLETGVIEPSEGPYASRWFTLLKKDGVNLRF</sequence>
<accession>A0A4P9ZL48</accession>
<protein>
    <submittedName>
        <fullName evidence="1">Uncharacterized protein</fullName>
    </submittedName>
</protein>
<dbReference type="InterPro" id="IPR043502">
    <property type="entry name" value="DNA/RNA_pol_sf"/>
</dbReference>
<proteinExistence type="predicted"/>
<evidence type="ECO:0000313" key="2">
    <source>
        <dbReference type="Proteomes" id="UP000268162"/>
    </source>
</evidence>
<reference evidence="2" key="1">
    <citation type="journal article" date="2018" name="Nat. Microbiol.">
        <title>Leveraging single-cell genomics to expand the fungal tree of life.</title>
        <authorList>
            <person name="Ahrendt S.R."/>
            <person name="Quandt C.A."/>
            <person name="Ciobanu D."/>
            <person name="Clum A."/>
            <person name="Salamov A."/>
            <person name="Andreopoulos B."/>
            <person name="Cheng J.F."/>
            <person name="Woyke T."/>
            <person name="Pelin A."/>
            <person name="Henrissat B."/>
            <person name="Reynolds N.K."/>
            <person name="Benny G.L."/>
            <person name="Smith M.E."/>
            <person name="James T.Y."/>
            <person name="Grigoriev I.V."/>
        </authorList>
    </citation>
    <scope>NUCLEOTIDE SEQUENCE [LARGE SCALE GENOMIC DNA]</scope>
    <source>
        <strain evidence="2">RSA 468</strain>
    </source>
</reference>
<feature type="non-terminal residue" evidence="1">
    <location>
        <position position="164"/>
    </location>
</feature>
<dbReference type="AlphaFoldDB" id="A0A4P9ZL48"/>
<name>A0A4P9ZL48_9FUNG</name>
<dbReference type="Proteomes" id="UP000268162">
    <property type="component" value="Unassembled WGS sequence"/>
</dbReference>
<dbReference type="Gene3D" id="3.10.10.10">
    <property type="entry name" value="HIV Type 1 Reverse Transcriptase, subunit A, domain 1"/>
    <property type="match status" value="1"/>
</dbReference>
<dbReference type="EMBL" id="ML003532">
    <property type="protein sequence ID" value="RKP33825.1"/>
    <property type="molecule type" value="Genomic_DNA"/>
</dbReference>
<evidence type="ECO:0000313" key="1">
    <source>
        <dbReference type="EMBL" id="RKP33825.1"/>
    </source>
</evidence>